<dbReference type="PANTHER" id="PTHR47737:SF1">
    <property type="entry name" value="GLYCINE BETAINE_PROLINE BETAINE TRANSPORT SYSTEM PERMEASE PROTEIN PROW"/>
    <property type="match status" value="1"/>
</dbReference>
<dbReference type="InterPro" id="IPR007210">
    <property type="entry name" value="ABC_Gly_betaine_transp_sub-bd"/>
</dbReference>
<dbReference type="GO" id="GO:0015226">
    <property type="term" value="F:carnitine transmembrane transporter activity"/>
    <property type="evidence" value="ECO:0007669"/>
    <property type="project" value="TreeGrafter"/>
</dbReference>
<sequence>MRFTKKALLSVLMIAMVASLAMAGGSKEKAVDGVGGPVNIAYVEWDREVAITHVVGEILDRAGYDVTIRSVANAAMWQSVATGDSDFHVAAWLPVTHQMFYGPEGQFTDQVEDLGVTYNNAMLGLVVPSYVEENTVEELVANAGAYNNKIVGIDPGAGMMQATEDAIADDVLGLGAFDLLEGSDATMMSALQDAIRNNEPIVVTGWAPHIKFARFDLKILEDPAGIYGGTETINAIGRLGLKDDLPLVYEFLTTFDWISVEDDLISPVMVMTDEGMNPEDAAAQIVADNTDLINSMLPEGLQI</sequence>
<feature type="domain" description="ABC-type glycine betaine transport system substrate-binding" evidence="6">
    <location>
        <begin position="37"/>
        <end position="287"/>
    </location>
</feature>
<keyword evidence="2" id="KW-0813">Transport</keyword>
<dbReference type="PANTHER" id="PTHR47737">
    <property type="entry name" value="GLYCINE BETAINE/PROLINE BETAINE TRANSPORT SYSTEM PERMEASE PROTEIN PROW"/>
    <property type="match status" value="1"/>
</dbReference>
<evidence type="ECO:0000256" key="4">
    <source>
        <dbReference type="ARBA" id="ARBA00023136"/>
    </source>
</evidence>
<dbReference type="Pfam" id="PF04069">
    <property type="entry name" value="OpuAC"/>
    <property type="match status" value="1"/>
</dbReference>
<dbReference type="GO" id="GO:0005275">
    <property type="term" value="F:amine transmembrane transporter activity"/>
    <property type="evidence" value="ECO:0007669"/>
    <property type="project" value="TreeGrafter"/>
</dbReference>
<dbReference type="AlphaFoldDB" id="A0A1N6U013"/>
<evidence type="ECO:0000313" key="7">
    <source>
        <dbReference type="EMBL" id="SIQ58978.1"/>
    </source>
</evidence>
<dbReference type="OrthoDB" id="9787902at2"/>
<dbReference type="SUPFAM" id="SSF53850">
    <property type="entry name" value="Periplasmic binding protein-like II"/>
    <property type="match status" value="1"/>
</dbReference>
<reference evidence="7 8" key="1">
    <citation type="submission" date="2017-01" db="EMBL/GenBank/DDBJ databases">
        <authorList>
            <person name="Mah S.A."/>
            <person name="Swanson W.J."/>
            <person name="Moy G.W."/>
            <person name="Vacquier V.D."/>
        </authorList>
    </citation>
    <scope>NUCLEOTIDE SEQUENCE [LARGE SCALE GENOMIC DNA]</scope>
    <source>
        <strain evidence="7 8">ASpG1</strain>
    </source>
</reference>
<proteinExistence type="predicted"/>
<dbReference type="Gene3D" id="3.40.190.100">
    <property type="entry name" value="Glycine betaine-binding periplasmic protein, domain 2"/>
    <property type="match status" value="1"/>
</dbReference>
<dbReference type="EMBL" id="FTMS01000011">
    <property type="protein sequence ID" value="SIQ58978.1"/>
    <property type="molecule type" value="Genomic_DNA"/>
</dbReference>
<dbReference type="GO" id="GO:0015871">
    <property type="term" value="P:choline transport"/>
    <property type="evidence" value="ECO:0007669"/>
    <property type="project" value="TreeGrafter"/>
</dbReference>
<evidence type="ECO:0000256" key="1">
    <source>
        <dbReference type="ARBA" id="ARBA00004236"/>
    </source>
</evidence>
<keyword evidence="3" id="KW-1003">Cell membrane</keyword>
<dbReference type="STRING" id="159291.SAMN05920897_11157"/>
<dbReference type="GO" id="GO:0031460">
    <property type="term" value="P:glycine betaine transport"/>
    <property type="evidence" value="ECO:0007669"/>
    <property type="project" value="TreeGrafter"/>
</dbReference>
<comment type="subcellular location">
    <subcellularLocation>
        <location evidence="1">Cell membrane</location>
    </subcellularLocation>
</comment>
<gene>
    <name evidence="7" type="ORF">SAMN05920897_11157</name>
</gene>
<evidence type="ECO:0000256" key="5">
    <source>
        <dbReference type="SAM" id="SignalP"/>
    </source>
</evidence>
<dbReference type="Gene3D" id="3.40.190.10">
    <property type="entry name" value="Periplasmic binding protein-like II"/>
    <property type="match status" value="1"/>
</dbReference>
<protein>
    <submittedName>
        <fullName evidence="7">Glycine betaine/proline transport system substrate-binding protein</fullName>
    </submittedName>
</protein>
<evidence type="ECO:0000259" key="6">
    <source>
        <dbReference type="Pfam" id="PF04069"/>
    </source>
</evidence>
<keyword evidence="8" id="KW-1185">Reference proteome</keyword>
<keyword evidence="4" id="KW-0472">Membrane</keyword>
<feature type="chain" id="PRO_5009938578" evidence="5">
    <location>
        <begin position="24"/>
        <end position="303"/>
    </location>
</feature>
<organism evidence="7 8">
    <name type="scientific">Alkalispirochaeta americana</name>
    <dbReference type="NCBI Taxonomy" id="159291"/>
    <lineage>
        <taxon>Bacteria</taxon>
        <taxon>Pseudomonadati</taxon>
        <taxon>Spirochaetota</taxon>
        <taxon>Spirochaetia</taxon>
        <taxon>Spirochaetales</taxon>
        <taxon>Spirochaetaceae</taxon>
        <taxon>Alkalispirochaeta</taxon>
    </lineage>
</organism>
<feature type="signal peptide" evidence="5">
    <location>
        <begin position="1"/>
        <end position="23"/>
    </location>
</feature>
<dbReference type="CDD" id="cd13639">
    <property type="entry name" value="PBP2_OpuAC_like"/>
    <property type="match status" value="1"/>
</dbReference>
<dbReference type="RefSeq" id="WP_076489029.1">
    <property type="nucleotide sequence ID" value="NZ_FTMS01000011.1"/>
</dbReference>
<name>A0A1N6U013_9SPIO</name>
<accession>A0A1N6U013</accession>
<evidence type="ECO:0000256" key="2">
    <source>
        <dbReference type="ARBA" id="ARBA00022448"/>
    </source>
</evidence>
<dbReference type="GO" id="GO:0043190">
    <property type="term" value="C:ATP-binding cassette (ABC) transporter complex"/>
    <property type="evidence" value="ECO:0007669"/>
    <property type="project" value="InterPro"/>
</dbReference>
<dbReference type="Proteomes" id="UP000186400">
    <property type="component" value="Unassembled WGS sequence"/>
</dbReference>
<keyword evidence="5" id="KW-0732">Signal</keyword>
<evidence type="ECO:0000256" key="3">
    <source>
        <dbReference type="ARBA" id="ARBA00022475"/>
    </source>
</evidence>
<evidence type="ECO:0000313" key="8">
    <source>
        <dbReference type="Proteomes" id="UP000186400"/>
    </source>
</evidence>